<dbReference type="Proteomes" id="UP001497516">
    <property type="component" value="Chromosome 6"/>
</dbReference>
<organism evidence="3 4">
    <name type="scientific">Linum trigynum</name>
    <dbReference type="NCBI Taxonomy" id="586398"/>
    <lineage>
        <taxon>Eukaryota</taxon>
        <taxon>Viridiplantae</taxon>
        <taxon>Streptophyta</taxon>
        <taxon>Embryophyta</taxon>
        <taxon>Tracheophyta</taxon>
        <taxon>Spermatophyta</taxon>
        <taxon>Magnoliopsida</taxon>
        <taxon>eudicotyledons</taxon>
        <taxon>Gunneridae</taxon>
        <taxon>Pentapetalae</taxon>
        <taxon>rosids</taxon>
        <taxon>fabids</taxon>
        <taxon>Malpighiales</taxon>
        <taxon>Linaceae</taxon>
        <taxon>Linum</taxon>
    </lineage>
</organism>
<dbReference type="EMBL" id="OZ034819">
    <property type="protein sequence ID" value="CAL1393146.1"/>
    <property type="molecule type" value="Genomic_DNA"/>
</dbReference>
<evidence type="ECO:0000256" key="1">
    <source>
        <dbReference type="SAM" id="MobiDB-lite"/>
    </source>
</evidence>
<feature type="domain" description="Putative plant transposon protein" evidence="2">
    <location>
        <begin position="76"/>
        <end position="245"/>
    </location>
</feature>
<keyword evidence="4" id="KW-1185">Reference proteome</keyword>
<reference evidence="3 4" key="1">
    <citation type="submission" date="2024-04" db="EMBL/GenBank/DDBJ databases">
        <authorList>
            <person name="Fracassetti M."/>
        </authorList>
    </citation>
    <scope>NUCLEOTIDE SEQUENCE [LARGE SCALE GENOMIC DNA]</scope>
</reference>
<protein>
    <recommendedName>
        <fullName evidence="2">Putative plant transposon protein domain-containing protein</fullName>
    </recommendedName>
</protein>
<dbReference type="InterPro" id="IPR046796">
    <property type="entry name" value="Transposase_32_dom"/>
</dbReference>
<name>A0AAV2F4H2_9ROSI</name>
<gene>
    <name evidence="3" type="ORF">LTRI10_LOCUS33741</name>
</gene>
<evidence type="ECO:0000313" key="3">
    <source>
        <dbReference type="EMBL" id="CAL1393146.1"/>
    </source>
</evidence>
<accession>A0AAV2F4H2</accession>
<feature type="compositionally biased region" description="Basic residues" evidence="1">
    <location>
        <begin position="318"/>
        <end position="333"/>
    </location>
</feature>
<evidence type="ECO:0000259" key="2">
    <source>
        <dbReference type="Pfam" id="PF20167"/>
    </source>
</evidence>
<sequence length="356" mass="39396">MCLQPDDSFVMTTDLFRRQQCILTYTGVLFHHPVGENRHRHMQIFAEKPIMPINTLDPYAFAFLDSVDPISLIDSLGWLEMGDSPPRVYCPAAVRAFYSNLRTDGLETGKFTTLVFGNLFTLTVEDIVAFLVLPCLGKQLVSSLQFWAYKFDLHQAAMNRPLAELDDSLKILHYYITRVYFLRTDSLNIILPHDCWIMSHVVSDMSLNYPHLLFGAIVDAAANESPAAGLPFAGLVTQLLHRVGFPLTGLVLATSDFVSPTLDDVLGAVELPLLIDLTSGGEASVDVPNGFNGEGTAEGGTSAEIDASASTSIRPFKLKRQAKGPRPSKRMLKRLKEQNASKGVVMYENQDLDQNN</sequence>
<feature type="region of interest" description="Disordered" evidence="1">
    <location>
        <begin position="318"/>
        <end position="356"/>
    </location>
</feature>
<dbReference type="Pfam" id="PF20167">
    <property type="entry name" value="Transposase_32"/>
    <property type="match status" value="1"/>
</dbReference>
<evidence type="ECO:0000313" key="4">
    <source>
        <dbReference type="Proteomes" id="UP001497516"/>
    </source>
</evidence>
<proteinExistence type="predicted"/>
<dbReference type="AlphaFoldDB" id="A0AAV2F4H2"/>